<dbReference type="GO" id="GO:0046872">
    <property type="term" value="F:metal ion binding"/>
    <property type="evidence" value="ECO:0007669"/>
    <property type="project" value="UniProtKB-KW"/>
</dbReference>
<keyword evidence="5 15" id="KW-0812">Transmembrane</keyword>
<feature type="transmembrane region" description="Helical" evidence="15">
    <location>
        <begin position="922"/>
        <end position="939"/>
    </location>
</feature>
<evidence type="ECO:0000256" key="6">
    <source>
        <dbReference type="ARBA" id="ARBA00022723"/>
    </source>
</evidence>
<feature type="transmembrane region" description="Helical" evidence="15">
    <location>
        <begin position="117"/>
        <end position="138"/>
    </location>
</feature>
<evidence type="ECO:0000256" key="10">
    <source>
        <dbReference type="ARBA" id="ARBA00023004"/>
    </source>
</evidence>
<gene>
    <name evidence="17" type="primary">FRO4_1</name>
    <name evidence="17" type="ORF">CFP56_034193</name>
</gene>
<organism evidence="17 18">
    <name type="scientific">Quercus suber</name>
    <name type="common">Cork oak</name>
    <dbReference type="NCBI Taxonomy" id="58331"/>
    <lineage>
        <taxon>Eukaryota</taxon>
        <taxon>Viridiplantae</taxon>
        <taxon>Streptophyta</taxon>
        <taxon>Embryophyta</taxon>
        <taxon>Tracheophyta</taxon>
        <taxon>Spermatophyta</taxon>
        <taxon>Magnoliopsida</taxon>
        <taxon>eudicotyledons</taxon>
        <taxon>Gunneridae</taxon>
        <taxon>Pentapetalae</taxon>
        <taxon>rosids</taxon>
        <taxon>fabids</taxon>
        <taxon>Fagales</taxon>
        <taxon>Fagaceae</taxon>
        <taxon>Quercus</taxon>
    </lineage>
</organism>
<dbReference type="PROSITE" id="PS51384">
    <property type="entry name" value="FAD_FR"/>
    <property type="match status" value="2"/>
</dbReference>
<dbReference type="Pfam" id="PF01794">
    <property type="entry name" value="Ferric_reduct"/>
    <property type="match status" value="2"/>
</dbReference>
<comment type="similarity">
    <text evidence="3">Belongs to the ferric reductase (FRE) family.</text>
</comment>
<evidence type="ECO:0000256" key="1">
    <source>
        <dbReference type="ARBA" id="ARBA00001974"/>
    </source>
</evidence>
<feature type="transmembrane region" description="Helical" evidence="15">
    <location>
        <begin position="236"/>
        <end position="259"/>
    </location>
</feature>
<comment type="cofactor">
    <cofactor evidence="1">
        <name>FAD</name>
        <dbReference type="ChEBI" id="CHEBI:57692"/>
    </cofactor>
</comment>
<dbReference type="EMBL" id="PKMF04000060">
    <property type="protein sequence ID" value="KAK7853930.1"/>
    <property type="molecule type" value="Genomic_DNA"/>
</dbReference>
<dbReference type="InterPro" id="IPR050369">
    <property type="entry name" value="RBOH/FRE"/>
</dbReference>
<feature type="domain" description="FAD-binding FR-type" evidence="16">
    <location>
        <begin position="350"/>
        <end position="453"/>
    </location>
</feature>
<dbReference type="PANTHER" id="PTHR11972">
    <property type="entry name" value="NADPH OXIDASE"/>
    <property type="match status" value="1"/>
</dbReference>
<comment type="caution">
    <text evidence="17">The sequence shown here is derived from an EMBL/GenBank/DDBJ whole genome shotgun (WGS) entry which is preliminary data.</text>
</comment>
<dbReference type="SFLD" id="SFLDG01168">
    <property type="entry name" value="Ferric_reductase_subgroup_(FRE"/>
    <property type="match status" value="2"/>
</dbReference>
<evidence type="ECO:0000256" key="15">
    <source>
        <dbReference type="SAM" id="Phobius"/>
    </source>
</evidence>
<evidence type="ECO:0000256" key="13">
    <source>
        <dbReference type="ARBA" id="ARBA00050970"/>
    </source>
</evidence>
<feature type="transmembrane region" description="Helical" evidence="15">
    <location>
        <begin position="85"/>
        <end position="105"/>
    </location>
</feature>
<dbReference type="Gene3D" id="3.40.50.80">
    <property type="entry name" value="Nucleotide-binding domain of ferredoxin-NADP reductase (FNR) module"/>
    <property type="match status" value="3"/>
</dbReference>
<dbReference type="InterPro" id="IPR039261">
    <property type="entry name" value="FNR_nucleotide-bd"/>
</dbReference>
<dbReference type="SFLD" id="SFLDS00052">
    <property type="entry name" value="Ferric_Reductase_Domain"/>
    <property type="match status" value="2"/>
</dbReference>
<keyword evidence="10" id="KW-0408">Iron</keyword>
<evidence type="ECO:0000256" key="12">
    <source>
        <dbReference type="ARBA" id="ARBA00023136"/>
    </source>
</evidence>
<keyword evidence="12 15" id="KW-0472">Membrane</keyword>
<keyword evidence="8 15" id="KW-1133">Transmembrane helix</keyword>
<dbReference type="FunFam" id="3.40.50.80:FF:000039">
    <property type="entry name" value="Ferric reduction oxidase 3"/>
    <property type="match status" value="2"/>
</dbReference>
<feature type="transmembrane region" description="Helical" evidence="15">
    <location>
        <begin position="316"/>
        <end position="342"/>
    </location>
</feature>
<dbReference type="InterPro" id="IPR013121">
    <property type="entry name" value="Fe_red_NAD-bd_6"/>
</dbReference>
<dbReference type="SUPFAM" id="SSF63380">
    <property type="entry name" value="Riboflavin synthase domain-like"/>
    <property type="match status" value="1"/>
</dbReference>
<dbReference type="GO" id="GO:0005886">
    <property type="term" value="C:plasma membrane"/>
    <property type="evidence" value="ECO:0007669"/>
    <property type="project" value="TreeGrafter"/>
</dbReference>
<feature type="transmembrane region" description="Helical" evidence="15">
    <location>
        <begin position="716"/>
        <end position="736"/>
    </location>
</feature>
<feature type="domain" description="FAD-binding FR-type" evidence="16">
    <location>
        <begin position="996"/>
        <end position="1100"/>
    </location>
</feature>
<evidence type="ECO:0000313" key="18">
    <source>
        <dbReference type="Proteomes" id="UP000237347"/>
    </source>
</evidence>
<feature type="transmembrane region" description="Helical" evidence="15">
    <location>
        <begin position="37"/>
        <end position="56"/>
    </location>
</feature>
<dbReference type="SUPFAM" id="SSF52343">
    <property type="entry name" value="Ferredoxin reductase-like, C-terminal NADP-linked domain"/>
    <property type="match status" value="2"/>
</dbReference>
<dbReference type="Pfam" id="PF08022">
    <property type="entry name" value="FAD_binding_8"/>
    <property type="match status" value="2"/>
</dbReference>
<dbReference type="InterPro" id="IPR013130">
    <property type="entry name" value="Fe3_Rdtase_TM_dom"/>
</dbReference>
<evidence type="ECO:0000256" key="5">
    <source>
        <dbReference type="ARBA" id="ARBA00022692"/>
    </source>
</evidence>
<accession>A0AAW0LRL8</accession>
<proteinExistence type="inferred from homology"/>
<dbReference type="EC" id="1.16.1.7" evidence="14"/>
<name>A0AAW0LRL8_QUESU</name>
<dbReference type="PANTHER" id="PTHR11972:SF79">
    <property type="entry name" value="FERRIC REDUCTION OXIDASE 4-RELATED"/>
    <property type="match status" value="1"/>
</dbReference>
<dbReference type="InterPro" id="IPR013112">
    <property type="entry name" value="FAD-bd_8"/>
</dbReference>
<feature type="transmembrane region" description="Helical" evidence="15">
    <location>
        <begin position="1260"/>
        <end position="1281"/>
    </location>
</feature>
<keyword evidence="9" id="KW-0560">Oxidoreductase</keyword>
<feature type="transmembrane region" description="Helical" evidence="15">
    <location>
        <begin position="885"/>
        <end position="907"/>
    </location>
</feature>
<evidence type="ECO:0000256" key="7">
    <source>
        <dbReference type="ARBA" id="ARBA00022982"/>
    </source>
</evidence>
<keyword evidence="6" id="KW-0479">Metal-binding</keyword>
<feature type="transmembrane region" description="Helical" evidence="15">
    <location>
        <begin position="570"/>
        <end position="597"/>
    </location>
</feature>
<dbReference type="Proteomes" id="UP000237347">
    <property type="component" value="Unassembled WGS sequence"/>
</dbReference>
<feature type="transmembrane region" description="Helical" evidence="15">
    <location>
        <begin position="816"/>
        <end position="836"/>
    </location>
</feature>
<feature type="transmembrane region" description="Helical" evidence="15">
    <location>
        <begin position="960"/>
        <end position="987"/>
    </location>
</feature>
<evidence type="ECO:0000256" key="11">
    <source>
        <dbReference type="ARBA" id="ARBA00023065"/>
    </source>
</evidence>
<sequence>MLSRVTGQLFHIGKGSLPIISSPITGERAKKMSMETALRMIFIVLFLGWLMVWVLLPTKTYKQAWTPKLKIKLNSSYFGEQGTNLLLFTFPMMFIAALSCVYLHIQKKPKNFNSKSVVKSNLLAFWRRPLLVMAPLGIVTAMELAFAAMFVVLLIWSLSNYLYVSFGHLHMHKAGEKVYVIILLGFPHRWQAKFRSVSLRLGYVGNICWAFLFFPVSRGSSILPLIGITSESSIKYHIWLGHLSMILFAAHAIGFIIYWAMTNQMAEMLQWRKNGVPNVAGEIAIVFAMAMWVTSFPRVRRKMFEVFFYTHHLYTLYIFFYVLHVGSSYFCMILPGIFLFLVDRFLRFLQSRQRARLDSARLLPSGIVELNFSKSQGLTYNPTSTLFINVPSISKLQWHPFTVTSNCNMEPDRLSIVIKREGRWSQKLYQELSSSVGHLNVSLEGPYGPTSSPFLRHESLVMVSGGSGITPFISIIREIIFRSQSANLHIPRVLLICAFKNSGDLTMLDLLLPISGTHTEISKMQFQIEAYVTRENEQTFTESQKLLQTIWFKSDPSDSPVSATVGPNNWLWLGAIISSSFVMFLLFLGIVTRYYIFPIEHKTNETYHFTLRALWDMFLVCICIFIASSAIFLWCKKQNAMEVKPNLNLEVPTPTTSPGSHFHVADRELESLPHQSLVQATKVHFGSRPDLKGKGSLPIIISPITMERTKKISMETALRVIFFVVFLGWLIIWVLLPTKIYENSWNDKLRTKLNSTYFGDQGCLYFSGPNLLLFTFPIMVIAALSCVYLHIQQKSKNFNSKSVVNSRRLAFWRRPLLVMAPLGIVTATELAFAAMWQAKIRSVAMRLAYVGNICWAFLFFPVSRGSSILPLIGLTSESSIAYHTWLGHLSMIVFAAHTIGCILYRAVTNQMSQVFEWRRDGVPNLAGDIALVFAMAMWATSSTRIRRKMFEVFFYTHHLYALYILFYILHVGAAYSCMILPGIYLFLVDRYLRFLQSRQRARLVSARILPCDSVELNFSKSPGLIYNPTSILFVNVPSISKLQWHPITIASNCNIEQDILSIIIKREGSWSHMLYQELSSFSVDHLNVSVEGPYGPTSSHFLRHESLVLVSGGSGITPFISIIREIIFQSQSEELDVPPVLLICAFKKFADLTMLDLLLPNSVSHTQISKIKLKIEAYVTRENEQSFAESQKHIQTIWFKSHPSDSPISAALGTNSWLWLGAIISSSFVMFLLILGMVNRYYILPIEQKNNETYHFTLTAFWNIFLVCTCIFIASSAIFLWCKKQNAKELEGVLYLQVPTSPTSSGSQFYVADRELESLPRQSLAQATKVHFGGRPDLKKILPECEGSDIGVLVCGPRIMRHEVAKICSGLANNNLHFESISFNW</sequence>
<evidence type="ECO:0000256" key="14">
    <source>
        <dbReference type="ARBA" id="ARBA00066905"/>
    </source>
</evidence>
<feature type="transmembrane region" description="Helical" evidence="15">
    <location>
        <begin position="144"/>
        <end position="164"/>
    </location>
</feature>
<feature type="transmembrane region" description="Helical" evidence="15">
    <location>
        <begin position="1217"/>
        <end position="1239"/>
    </location>
</feature>
<feature type="transmembrane region" description="Helical" evidence="15">
    <location>
        <begin position="617"/>
        <end position="635"/>
    </location>
</feature>
<dbReference type="Pfam" id="PF08030">
    <property type="entry name" value="NAD_binding_6"/>
    <property type="match status" value="2"/>
</dbReference>
<dbReference type="GO" id="GO:0140618">
    <property type="term" value="F:ferric-chelate reductase (NADH) activity"/>
    <property type="evidence" value="ECO:0007669"/>
    <property type="project" value="UniProtKB-EC"/>
</dbReference>
<evidence type="ECO:0000256" key="2">
    <source>
        <dbReference type="ARBA" id="ARBA00004141"/>
    </source>
</evidence>
<dbReference type="CDD" id="cd06186">
    <property type="entry name" value="NOX_Duox_like_FAD_NADP"/>
    <property type="match status" value="2"/>
</dbReference>
<evidence type="ECO:0000256" key="4">
    <source>
        <dbReference type="ARBA" id="ARBA00022448"/>
    </source>
</evidence>
<keyword evidence="7" id="KW-0249">Electron transport</keyword>
<feature type="transmembrane region" description="Helical" evidence="15">
    <location>
        <begin position="197"/>
        <end position="216"/>
    </location>
</feature>
<reference evidence="17 18" key="1">
    <citation type="journal article" date="2018" name="Sci. Data">
        <title>The draft genome sequence of cork oak.</title>
        <authorList>
            <person name="Ramos A.M."/>
            <person name="Usie A."/>
            <person name="Barbosa P."/>
            <person name="Barros P.M."/>
            <person name="Capote T."/>
            <person name="Chaves I."/>
            <person name="Simoes F."/>
            <person name="Abreu I."/>
            <person name="Carrasquinho I."/>
            <person name="Faro C."/>
            <person name="Guimaraes J.B."/>
            <person name="Mendonca D."/>
            <person name="Nobrega F."/>
            <person name="Rodrigues L."/>
            <person name="Saibo N.J.M."/>
            <person name="Varela M.C."/>
            <person name="Egas C."/>
            <person name="Matos J."/>
            <person name="Miguel C.M."/>
            <person name="Oliveira M.M."/>
            <person name="Ricardo C.P."/>
            <person name="Goncalves S."/>
        </authorList>
    </citation>
    <scope>NUCLEOTIDE SEQUENCE [LARGE SCALE GENOMIC DNA]</scope>
    <source>
        <strain evidence="18">cv. HL8</strain>
    </source>
</reference>
<evidence type="ECO:0000313" key="17">
    <source>
        <dbReference type="EMBL" id="KAK7853930.1"/>
    </source>
</evidence>
<evidence type="ECO:0000259" key="16">
    <source>
        <dbReference type="PROSITE" id="PS51384"/>
    </source>
</evidence>
<keyword evidence="4" id="KW-0813">Transport</keyword>
<feature type="transmembrane region" description="Helical" evidence="15">
    <location>
        <begin position="771"/>
        <end position="791"/>
    </location>
</feature>
<evidence type="ECO:0000256" key="9">
    <source>
        <dbReference type="ARBA" id="ARBA00023002"/>
    </source>
</evidence>
<dbReference type="InterPro" id="IPR017938">
    <property type="entry name" value="Riboflavin_synthase-like_b-brl"/>
</dbReference>
<evidence type="ECO:0000256" key="3">
    <source>
        <dbReference type="ARBA" id="ARBA00006278"/>
    </source>
</evidence>
<keyword evidence="18" id="KW-1185">Reference proteome</keyword>
<feature type="transmembrane region" description="Helical" evidence="15">
    <location>
        <begin position="279"/>
        <end position="296"/>
    </location>
</feature>
<comment type="subcellular location">
    <subcellularLocation>
        <location evidence="2">Membrane</location>
        <topology evidence="2">Multi-pass membrane protein</topology>
    </subcellularLocation>
</comment>
<comment type="catalytic activity">
    <reaction evidence="13">
        <text>2 a Fe(II)-siderophore + NAD(+) + H(+) = 2 a Fe(III)-siderophore + NADH</text>
        <dbReference type="Rhea" id="RHEA:15061"/>
        <dbReference type="Rhea" id="RHEA-COMP:11342"/>
        <dbReference type="Rhea" id="RHEA-COMP:11344"/>
        <dbReference type="ChEBI" id="CHEBI:15378"/>
        <dbReference type="ChEBI" id="CHEBI:29033"/>
        <dbReference type="ChEBI" id="CHEBI:29034"/>
        <dbReference type="ChEBI" id="CHEBI:57540"/>
        <dbReference type="ChEBI" id="CHEBI:57945"/>
        <dbReference type="EC" id="1.16.1.7"/>
    </reaction>
</comment>
<protein>
    <recommendedName>
        <fullName evidence="14">ferric-chelate reductase (NADH)</fullName>
        <ecNumber evidence="14">1.16.1.7</ecNumber>
    </recommendedName>
</protein>
<dbReference type="InterPro" id="IPR017927">
    <property type="entry name" value="FAD-bd_FR_type"/>
</dbReference>
<dbReference type="GO" id="GO:0006811">
    <property type="term" value="P:monoatomic ion transport"/>
    <property type="evidence" value="ECO:0007669"/>
    <property type="project" value="UniProtKB-KW"/>
</dbReference>
<evidence type="ECO:0000256" key="8">
    <source>
        <dbReference type="ARBA" id="ARBA00022989"/>
    </source>
</evidence>
<keyword evidence="11" id="KW-0406">Ion transport</keyword>